<keyword evidence="3" id="KW-1185">Reference proteome</keyword>
<sequence length="75" mass="8691">MVEKYQKSRLQGAVIKINLEKAYNFTILWLYFCVGVAVALAARDILRHMLGGLSLHISKLFSVGDYIKLRNCWFR</sequence>
<feature type="transmembrane region" description="Helical" evidence="1">
    <location>
        <begin position="22"/>
        <end position="42"/>
    </location>
</feature>
<evidence type="ECO:0000313" key="3">
    <source>
        <dbReference type="Proteomes" id="UP001168877"/>
    </source>
</evidence>
<keyword evidence="1" id="KW-1133">Transmembrane helix</keyword>
<keyword evidence="1" id="KW-0812">Transmembrane</keyword>
<comment type="caution">
    <text evidence="2">The sequence shown here is derived from an EMBL/GenBank/DDBJ whole genome shotgun (WGS) entry which is preliminary data.</text>
</comment>
<dbReference type="Proteomes" id="UP001168877">
    <property type="component" value="Unassembled WGS sequence"/>
</dbReference>
<gene>
    <name evidence="2" type="ORF">LWI29_023676</name>
</gene>
<evidence type="ECO:0000313" key="2">
    <source>
        <dbReference type="EMBL" id="KAK0601377.1"/>
    </source>
</evidence>
<reference evidence="2" key="2">
    <citation type="submission" date="2023-06" db="EMBL/GenBank/DDBJ databases">
        <authorList>
            <person name="Swenson N.G."/>
            <person name="Wegrzyn J.L."/>
            <person name="Mcevoy S.L."/>
        </authorList>
    </citation>
    <scope>NUCLEOTIDE SEQUENCE</scope>
    <source>
        <strain evidence="2">NS2018</strain>
        <tissue evidence="2">Leaf</tissue>
    </source>
</reference>
<dbReference type="EMBL" id="JAUESC010000003">
    <property type="protein sequence ID" value="KAK0601377.1"/>
    <property type="molecule type" value="Genomic_DNA"/>
</dbReference>
<dbReference type="AlphaFoldDB" id="A0AA39W279"/>
<keyword evidence="1" id="KW-0472">Membrane</keyword>
<protein>
    <submittedName>
        <fullName evidence="2">Uncharacterized protein</fullName>
    </submittedName>
</protein>
<evidence type="ECO:0000256" key="1">
    <source>
        <dbReference type="SAM" id="Phobius"/>
    </source>
</evidence>
<name>A0AA39W279_ACESA</name>
<reference evidence="2" key="1">
    <citation type="journal article" date="2022" name="Plant J.">
        <title>Strategies of tolerance reflected in two North American maple genomes.</title>
        <authorList>
            <person name="McEvoy S.L."/>
            <person name="Sezen U.U."/>
            <person name="Trouern-Trend A."/>
            <person name="McMahon S.M."/>
            <person name="Schaberg P.G."/>
            <person name="Yang J."/>
            <person name="Wegrzyn J.L."/>
            <person name="Swenson N.G."/>
        </authorList>
    </citation>
    <scope>NUCLEOTIDE SEQUENCE</scope>
    <source>
        <strain evidence="2">NS2018</strain>
    </source>
</reference>
<accession>A0AA39W279</accession>
<organism evidence="2 3">
    <name type="scientific">Acer saccharum</name>
    <name type="common">Sugar maple</name>
    <dbReference type="NCBI Taxonomy" id="4024"/>
    <lineage>
        <taxon>Eukaryota</taxon>
        <taxon>Viridiplantae</taxon>
        <taxon>Streptophyta</taxon>
        <taxon>Embryophyta</taxon>
        <taxon>Tracheophyta</taxon>
        <taxon>Spermatophyta</taxon>
        <taxon>Magnoliopsida</taxon>
        <taxon>eudicotyledons</taxon>
        <taxon>Gunneridae</taxon>
        <taxon>Pentapetalae</taxon>
        <taxon>rosids</taxon>
        <taxon>malvids</taxon>
        <taxon>Sapindales</taxon>
        <taxon>Sapindaceae</taxon>
        <taxon>Hippocastanoideae</taxon>
        <taxon>Acereae</taxon>
        <taxon>Acer</taxon>
    </lineage>
</organism>
<proteinExistence type="predicted"/>